<evidence type="ECO:0000313" key="3">
    <source>
        <dbReference type="WBParaSite" id="nRc.2.0.1.t46529-RA"/>
    </source>
</evidence>
<keyword evidence="1" id="KW-0812">Transmembrane</keyword>
<dbReference type="WBParaSite" id="nRc.2.0.1.t46529-RA">
    <property type="protein sequence ID" value="nRc.2.0.1.t46529-RA"/>
    <property type="gene ID" value="nRc.2.0.1.g46529"/>
</dbReference>
<reference evidence="3" key="1">
    <citation type="submission" date="2022-11" db="UniProtKB">
        <authorList>
            <consortium name="WormBaseParasite"/>
        </authorList>
    </citation>
    <scope>IDENTIFICATION</scope>
</reference>
<keyword evidence="1" id="KW-0472">Membrane</keyword>
<dbReference type="AlphaFoldDB" id="A0A915L683"/>
<evidence type="ECO:0000256" key="1">
    <source>
        <dbReference type="SAM" id="Phobius"/>
    </source>
</evidence>
<keyword evidence="2" id="KW-1185">Reference proteome</keyword>
<accession>A0A915L683</accession>
<keyword evidence="1" id="KW-1133">Transmembrane helix</keyword>
<proteinExistence type="predicted"/>
<name>A0A915L683_ROMCU</name>
<protein>
    <submittedName>
        <fullName evidence="3">Uncharacterized protein</fullName>
    </submittedName>
</protein>
<evidence type="ECO:0000313" key="2">
    <source>
        <dbReference type="Proteomes" id="UP000887565"/>
    </source>
</evidence>
<feature type="transmembrane region" description="Helical" evidence="1">
    <location>
        <begin position="20"/>
        <end position="39"/>
    </location>
</feature>
<organism evidence="2 3">
    <name type="scientific">Romanomermis culicivorax</name>
    <name type="common">Nematode worm</name>
    <dbReference type="NCBI Taxonomy" id="13658"/>
    <lineage>
        <taxon>Eukaryota</taxon>
        <taxon>Metazoa</taxon>
        <taxon>Ecdysozoa</taxon>
        <taxon>Nematoda</taxon>
        <taxon>Enoplea</taxon>
        <taxon>Dorylaimia</taxon>
        <taxon>Mermithida</taxon>
        <taxon>Mermithoidea</taxon>
        <taxon>Mermithidae</taxon>
        <taxon>Romanomermis</taxon>
    </lineage>
</organism>
<sequence length="230" mass="26028">MFVAGLVLAVLDFRNFHISLHLLLISLLSFVVMVVCLLFHKKRRPPSNAARNVVDGDDEFTFFKIFKICSRRRDENSWQTTIAERSKKKTSCRNHCRLCRTSNLGSSDVEERGDRRRRQLLKTKVAVNPAHSNRCLKILNRNYTNYEGDLSPTTVRRKIANTKSLSSPLRRKSNGLVDMNVAENCSLIISQENGAFETLQELISLHSQASLLSGGSFPLHERFGPGLVSP</sequence>
<dbReference type="Proteomes" id="UP000887565">
    <property type="component" value="Unplaced"/>
</dbReference>